<accession>A0A6M3XUI5</accession>
<reference evidence="3" key="1">
    <citation type="submission" date="2020-03" db="EMBL/GenBank/DDBJ databases">
        <title>The deep terrestrial virosphere.</title>
        <authorList>
            <person name="Holmfeldt K."/>
            <person name="Nilsson E."/>
            <person name="Simone D."/>
            <person name="Lopez-Fernandez M."/>
            <person name="Wu X."/>
            <person name="de Brujin I."/>
            <person name="Lundin D."/>
            <person name="Andersson A."/>
            <person name="Bertilsson S."/>
            <person name="Dopson M."/>
        </authorList>
    </citation>
    <scope>NUCLEOTIDE SEQUENCE</scope>
    <source>
        <strain evidence="2">MM415A00178</strain>
        <strain evidence="1">MM415B00368</strain>
        <strain evidence="3">TM448B02585</strain>
    </source>
</reference>
<evidence type="ECO:0000313" key="2">
    <source>
        <dbReference type="EMBL" id="QJA84642.1"/>
    </source>
</evidence>
<evidence type="ECO:0008006" key="4">
    <source>
        <dbReference type="Google" id="ProtNLM"/>
    </source>
</evidence>
<evidence type="ECO:0000313" key="1">
    <source>
        <dbReference type="EMBL" id="QJA66017.1"/>
    </source>
</evidence>
<dbReference type="AlphaFoldDB" id="A0A6M3XUI5"/>
<dbReference type="EMBL" id="MT142532">
    <property type="protein sequence ID" value="QJA84642.1"/>
    <property type="molecule type" value="Genomic_DNA"/>
</dbReference>
<organism evidence="3">
    <name type="scientific">viral metagenome</name>
    <dbReference type="NCBI Taxonomy" id="1070528"/>
    <lineage>
        <taxon>unclassified sequences</taxon>
        <taxon>metagenomes</taxon>
        <taxon>organismal metagenomes</taxon>
    </lineage>
</organism>
<dbReference type="EMBL" id="MT144928">
    <property type="protein sequence ID" value="QJI01497.1"/>
    <property type="molecule type" value="Genomic_DNA"/>
</dbReference>
<name>A0A6M3XUI5_9ZZZZ</name>
<sequence>MATPYQTDHETEALDELLVQMQNRDNIEGLIVGLVVPIQALEDDYLDLRTDQLLSASVGTQLDRWGRLVGEIRGTLADDDYRRFISARILANLSGGNADRLLEVLRLVAAPFTAGEVCVYRQLGGPAYMIAFYRDAALSATMAARVSEIMDDIRPAGVGAAIVESVAPAWRFDTAGHGFDLGLLGRLL</sequence>
<protein>
    <recommendedName>
        <fullName evidence="4">Tail protein</fullName>
    </recommendedName>
</protein>
<evidence type="ECO:0000313" key="3">
    <source>
        <dbReference type="EMBL" id="QJI01497.1"/>
    </source>
</evidence>
<proteinExistence type="predicted"/>
<dbReference type="EMBL" id="MT141547">
    <property type="protein sequence ID" value="QJA66017.1"/>
    <property type="molecule type" value="Genomic_DNA"/>
</dbReference>
<gene>
    <name evidence="2" type="ORF">MM415A00178_0052</name>
    <name evidence="1" type="ORF">MM415B00368_0052</name>
    <name evidence="3" type="ORF">TM448B02585_0002</name>
</gene>